<dbReference type="RefSeq" id="WP_167561510.1">
    <property type="nucleotide sequence ID" value="NZ_FOAN01000001.1"/>
</dbReference>
<dbReference type="Pfam" id="PF09339">
    <property type="entry name" value="HTH_IclR"/>
    <property type="match status" value="1"/>
</dbReference>
<gene>
    <name evidence="6" type="ORF">SAMN04515666_101629</name>
</gene>
<dbReference type="GO" id="GO:0003700">
    <property type="term" value="F:DNA-binding transcription factor activity"/>
    <property type="evidence" value="ECO:0007669"/>
    <property type="project" value="TreeGrafter"/>
</dbReference>
<dbReference type="InterPro" id="IPR005471">
    <property type="entry name" value="Tscrpt_reg_IclR_N"/>
</dbReference>
<keyword evidence="1" id="KW-0805">Transcription regulation</keyword>
<organism evidence="6 7">
    <name type="scientific">Bosea lupini</name>
    <dbReference type="NCBI Taxonomy" id="1036779"/>
    <lineage>
        <taxon>Bacteria</taxon>
        <taxon>Pseudomonadati</taxon>
        <taxon>Pseudomonadota</taxon>
        <taxon>Alphaproteobacteria</taxon>
        <taxon>Hyphomicrobiales</taxon>
        <taxon>Boseaceae</taxon>
        <taxon>Bosea</taxon>
    </lineage>
</organism>
<sequence length="238" mass="25542">MTAETAADARTRPYPAPALEKGLEIIELLALAQTPLSARAIAERLGRSKNEIFRMLFVLIERGYLDRDPATDEIALSNRLFELGMRVPRARDLVEIATPALEVLSERIGQSSHLVVLSKGETVVIVAIAGPGDINFTLRLGYRRPAAASTSGQVILAFRDGADSDSGLAAIAADGFLIADSHDVVGVTDISAPILDRKGQAIASIVVPYLNRREARPQHREALAALLATCRAISERLG</sequence>
<evidence type="ECO:0000313" key="6">
    <source>
        <dbReference type="EMBL" id="SEK48286.1"/>
    </source>
</evidence>
<protein>
    <submittedName>
        <fullName evidence="6">DNA-binding transcriptional regulator, IclR family</fullName>
    </submittedName>
</protein>
<dbReference type="InterPro" id="IPR014757">
    <property type="entry name" value="Tscrpt_reg_IclR_C"/>
</dbReference>
<evidence type="ECO:0000259" key="4">
    <source>
        <dbReference type="PROSITE" id="PS51077"/>
    </source>
</evidence>
<feature type="domain" description="HTH iclR-type" evidence="4">
    <location>
        <begin position="16"/>
        <end position="85"/>
    </location>
</feature>
<dbReference type="PROSITE" id="PS51078">
    <property type="entry name" value="ICLR_ED"/>
    <property type="match status" value="1"/>
</dbReference>
<evidence type="ECO:0000256" key="3">
    <source>
        <dbReference type="ARBA" id="ARBA00023163"/>
    </source>
</evidence>
<evidence type="ECO:0000313" key="7">
    <source>
        <dbReference type="Proteomes" id="UP000199664"/>
    </source>
</evidence>
<reference evidence="7" key="1">
    <citation type="submission" date="2016-10" db="EMBL/GenBank/DDBJ databases">
        <authorList>
            <person name="Varghese N."/>
            <person name="Submissions S."/>
        </authorList>
    </citation>
    <scope>NUCLEOTIDE SEQUENCE [LARGE SCALE GENOMIC DNA]</scope>
    <source>
        <strain evidence="7">LMG 26383,CCUG 61248,R- 45681</strain>
    </source>
</reference>
<name>A0A1H7HCX0_9HYPH</name>
<dbReference type="STRING" id="1036779.SAMN04515666_101629"/>
<dbReference type="InterPro" id="IPR029016">
    <property type="entry name" value="GAF-like_dom_sf"/>
</dbReference>
<dbReference type="InterPro" id="IPR036388">
    <property type="entry name" value="WH-like_DNA-bd_sf"/>
</dbReference>
<evidence type="ECO:0000256" key="1">
    <source>
        <dbReference type="ARBA" id="ARBA00023015"/>
    </source>
</evidence>
<dbReference type="SMART" id="SM00346">
    <property type="entry name" value="HTH_ICLR"/>
    <property type="match status" value="1"/>
</dbReference>
<dbReference type="Pfam" id="PF01614">
    <property type="entry name" value="IclR_C"/>
    <property type="match status" value="1"/>
</dbReference>
<dbReference type="SUPFAM" id="SSF55781">
    <property type="entry name" value="GAF domain-like"/>
    <property type="match status" value="1"/>
</dbReference>
<dbReference type="PROSITE" id="PS51077">
    <property type="entry name" value="HTH_ICLR"/>
    <property type="match status" value="1"/>
</dbReference>
<dbReference type="Proteomes" id="UP000199664">
    <property type="component" value="Unassembled WGS sequence"/>
</dbReference>
<feature type="domain" description="IclR-ED" evidence="5">
    <location>
        <begin position="79"/>
        <end position="238"/>
    </location>
</feature>
<dbReference type="PANTHER" id="PTHR30136">
    <property type="entry name" value="HELIX-TURN-HELIX TRANSCRIPTIONAL REGULATOR, ICLR FAMILY"/>
    <property type="match status" value="1"/>
</dbReference>
<evidence type="ECO:0000256" key="2">
    <source>
        <dbReference type="ARBA" id="ARBA00023125"/>
    </source>
</evidence>
<accession>A0A1H7HCX0</accession>
<dbReference type="PANTHER" id="PTHR30136:SF7">
    <property type="entry name" value="HTH-TYPE TRANSCRIPTIONAL REGULATOR KDGR-RELATED"/>
    <property type="match status" value="1"/>
</dbReference>
<keyword evidence="7" id="KW-1185">Reference proteome</keyword>
<dbReference type="GO" id="GO:0003677">
    <property type="term" value="F:DNA binding"/>
    <property type="evidence" value="ECO:0007669"/>
    <property type="project" value="UniProtKB-KW"/>
</dbReference>
<dbReference type="InterPro" id="IPR050707">
    <property type="entry name" value="HTH_MetabolicPath_Reg"/>
</dbReference>
<dbReference type="Gene3D" id="1.10.10.10">
    <property type="entry name" value="Winged helix-like DNA-binding domain superfamily/Winged helix DNA-binding domain"/>
    <property type="match status" value="1"/>
</dbReference>
<proteinExistence type="predicted"/>
<evidence type="ECO:0000259" key="5">
    <source>
        <dbReference type="PROSITE" id="PS51078"/>
    </source>
</evidence>
<keyword evidence="3" id="KW-0804">Transcription</keyword>
<dbReference type="AlphaFoldDB" id="A0A1H7HCX0"/>
<dbReference type="SUPFAM" id="SSF46785">
    <property type="entry name" value="Winged helix' DNA-binding domain"/>
    <property type="match status" value="1"/>
</dbReference>
<keyword evidence="2 6" id="KW-0238">DNA-binding</keyword>
<dbReference type="Gene3D" id="3.30.450.40">
    <property type="match status" value="2"/>
</dbReference>
<dbReference type="InterPro" id="IPR036390">
    <property type="entry name" value="WH_DNA-bd_sf"/>
</dbReference>
<dbReference type="EMBL" id="FOAN01000001">
    <property type="protein sequence ID" value="SEK48286.1"/>
    <property type="molecule type" value="Genomic_DNA"/>
</dbReference>
<dbReference type="GO" id="GO:0045892">
    <property type="term" value="P:negative regulation of DNA-templated transcription"/>
    <property type="evidence" value="ECO:0007669"/>
    <property type="project" value="TreeGrafter"/>
</dbReference>